<gene>
    <name evidence="9" type="ORF">HNR48_000400</name>
</gene>
<accession>A0A7X0JPW6</accession>
<keyword evidence="6" id="KW-0804">Transcription</keyword>
<proteinExistence type="inferred from homology"/>
<keyword evidence="8" id="KW-0408">Iron</keyword>
<comment type="cofactor">
    <cofactor evidence="7">
        <name>Zn(2+)</name>
        <dbReference type="ChEBI" id="CHEBI:29105"/>
    </cofactor>
    <text evidence="7">Binds 1 zinc ion per subunit.</text>
</comment>
<dbReference type="GO" id="GO:0003700">
    <property type="term" value="F:DNA-binding transcription factor activity"/>
    <property type="evidence" value="ECO:0007669"/>
    <property type="project" value="InterPro"/>
</dbReference>
<dbReference type="PANTHER" id="PTHR33202:SF6">
    <property type="entry name" value="ZINC UPTAKE REGULATION PROTEIN"/>
    <property type="match status" value="1"/>
</dbReference>
<protein>
    <submittedName>
        <fullName evidence="9">Fur family zinc uptake transcriptional regulator</fullName>
    </submittedName>
</protein>
<feature type="binding site" evidence="8">
    <location>
        <position position="108"/>
    </location>
    <ligand>
        <name>Fe cation</name>
        <dbReference type="ChEBI" id="CHEBI:24875"/>
    </ligand>
</feature>
<feature type="binding site" evidence="7">
    <location>
        <position position="120"/>
    </location>
    <ligand>
        <name>Zn(2+)</name>
        <dbReference type="ChEBI" id="CHEBI:29105"/>
    </ligand>
</feature>
<dbReference type="GO" id="GO:0005829">
    <property type="term" value="C:cytosol"/>
    <property type="evidence" value="ECO:0007669"/>
    <property type="project" value="TreeGrafter"/>
</dbReference>
<evidence type="ECO:0000256" key="8">
    <source>
        <dbReference type="PIRSR" id="PIRSR602481-2"/>
    </source>
</evidence>
<dbReference type="GO" id="GO:0008270">
    <property type="term" value="F:zinc ion binding"/>
    <property type="evidence" value="ECO:0007669"/>
    <property type="project" value="TreeGrafter"/>
</dbReference>
<evidence type="ECO:0000256" key="6">
    <source>
        <dbReference type="ARBA" id="ARBA00023163"/>
    </source>
</evidence>
<dbReference type="GO" id="GO:0000976">
    <property type="term" value="F:transcription cis-regulatory region binding"/>
    <property type="evidence" value="ECO:0007669"/>
    <property type="project" value="TreeGrafter"/>
</dbReference>
<evidence type="ECO:0000256" key="1">
    <source>
        <dbReference type="ARBA" id="ARBA00007957"/>
    </source>
</evidence>
<evidence type="ECO:0000256" key="7">
    <source>
        <dbReference type="PIRSR" id="PIRSR602481-1"/>
    </source>
</evidence>
<organism evidence="9 10">
    <name type="scientific">Pseudoteredinibacter isoporae</name>
    <dbReference type="NCBI Taxonomy" id="570281"/>
    <lineage>
        <taxon>Bacteria</taxon>
        <taxon>Pseudomonadati</taxon>
        <taxon>Pseudomonadota</taxon>
        <taxon>Gammaproteobacteria</taxon>
        <taxon>Cellvibrionales</taxon>
        <taxon>Cellvibrionaceae</taxon>
        <taxon>Pseudoteredinibacter</taxon>
    </lineage>
</organism>
<evidence type="ECO:0000256" key="5">
    <source>
        <dbReference type="ARBA" id="ARBA00023125"/>
    </source>
</evidence>
<keyword evidence="4" id="KW-0805">Transcription regulation</keyword>
<dbReference type="InterPro" id="IPR036390">
    <property type="entry name" value="WH_DNA-bd_sf"/>
</dbReference>
<dbReference type="Proteomes" id="UP000528457">
    <property type="component" value="Unassembled WGS sequence"/>
</dbReference>
<keyword evidence="5" id="KW-0238">DNA-binding</keyword>
<dbReference type="EMBL" id="JACHHT010000001">
    <property type="protein sequence ID" value="MBB6520122.1"/>
    <property type="molecule type" value="Genomic_DNA"/>
</dbReference>
<dbReference type="SUPFAM" id="SSF46785">
    <property type="entry name" value="Winged helix' DNA-binding domain"/>
    <property type="match status" value="1"/>
</dbReference>
<feature type="binding site" evidence="7">
    <location>
        <position position="157"/>
    </location>
    <ligand>
        <name>Zn(2+)</name>
        <dbReference type="ChEBI" id="CHEBI:29105"/>
    </ligand>
</feature>
<name>A0A7X0JPW6_9GAMM</name>
<dbReference type="Gene3D" id="1.10.10.10">
    <property type="entry name" value="Winged helix-like DNA-binding domain superfamily/Winged helix DNA-binding domain"/>
    <property type="match status" value="1"/>
</dbReference>
<dbReference type="GO" id="GO:0045892">
    <property type="term" value="P:negative regulation of DNA-templated transcription"/>
    <property type="evidence" value="ECO:0007669"/>
    <property type="project" value="TreeGrafter"/>
</dbReference>
<dbReference type="AlphaFoldDB" id="A0A7X0JPW6"/>
<feature type="binding site" evidence="7">
    <location>
        <position position="117"/>
    </location>
    <ligand>
        <name>Zn(2+)</name>
        <dbReference type="ChEBI" id="CHEBI:29105"/>
    </ligand>
</feature>
<evidence type="ECO:0000256" key="2">
    <source>
        <dbReference type="ARBA" id="ARBA00022491"/>
    </source>
</evidence>
<reference evidence="9 10" key="1">
    <citation type="submission" date="2020-08" db="EMBL/GenBank/DDBJ databases">
        <title>Genomic Encyclopedia of Type Strains, Phase IV (KMG-IV): sequencing the most valuable type-strain genomes for metagenomic binning, comparative biology and taxonomic classification.</title>
        <authorList>
            <person name="Goeker M."/>
        </authorList>
    </citation>
    <scope>NUCLEOTIDE SEQUENCE [LARGE SCALE GENOMIC DNA]</scope>
    <source>
        <strain evidence="9 10">DSM 22368</strain>
    </source>
</reference>
<evidence type="ECO:0000313" key="10">
    <source>
        <dbReference type="Proteomes" id="UP000528457"/>
    </source>
</evidence>
<dbReference type="InParanoid" id="A0A7X0JPW6"/>
<evidence type="ECO:0000256" key="4">
    <source>
        <dbReference type="ARBA" id="ARBA00023015"/>
    </source>
</evidence>
<dbReference type="GO" id="GO:1900376">
    <property type="term" value="P:regulation of secondary metabolite biosynthetic process"/>
    <property type="evidence" value="ECO:0007669"/>
    <property type="project" value="TreeGrafter"/>
</dbReference>
<evidence type="ECO:0000313" key="9">
    <source>
        <dbReference type="EMBL" id="MBB6520122.1"/>
    </source>
</evidence>
<evidence type="ECO:0000256" key="3">
    <source>
        <dbReference type="ARBA" id="ARBA00022833"/>
    </source>
</evidence>
<dbReference type="RefSeq" id="WP_243749345.1">
    <property type="nucleotide sequence ID" value="NZ_JAAONY010000001.1"/>
</dbReference>
<dbReference type="InterPro" id="IPR002481">
    <property type="entry name" value="FUR"/>
</dbReference>
<dbReference type="InterPro" id="IPR036388">
    <property type="entry name" value="WH-like_DNA-bd_sf"/>
</dbReference>
<dbReference type="FunCoup" id="A0A7X0JPW6">
    <property type="interactions" value="110"/>
</dbReference>
<keyword evidence="3 7" id="KW-0862">Zinc</keyword>
<comment type="cofactor">
    <cofactor evidence="8">
        <name>Mn(2+)</name>
        <dbReference type="ChEBI" id="CHEBI:29035"/>
    </cofactor>
    <cofactor evidence="8">
        <name>Fe(2+)</name>
        <dbReference type="ChEBI" id="CHEBI:29033"/>
    </cofactor>
    <text evidence="8">Binds 1 Mn(2+) or Fe(2+) ion per subunit.</text>
</comment>
<sequence length="166" mass="18557">MLSKMDAPAAHPDHDHQACIDAALNTARELCREKQQKLTKTREKVLRLIWDSHRPVGAYTIMDSLAEGEQKRIAPPTVYRALDFLLELGLIHRINSLNAYIGCQDPSHEHHCYFLICTSCNLAIEVDPGGFQGAVGKLQKNSGFDIRQQNMELSGMCQHCLETAGD</sequence>
<dbReference type="CDD" id="cd07153">
    <property type="entry name" value="Fur_like"/>
    <property type="match status" value="1"/>
</dbReference>
<keyword evidence="2" id="KW-0678">Repressor</keyword>
<keyword evidence="7" id="KW-0479">Metal-binding</keyword>
<keyword evidence="10" id="KW-1185">Reference proteome</keyword>
<dbReference type="Gene3D" id="3.30.1490.190">
    <property type="match status" value="1"/>
</dbReference>
<dbReference type="Pfam" id="PF01475">
    <property type="entry name" value="FUR"/>
    <property type="match status" value="1"/>
</dbReference>
<dbReference type="InterPro" id="IPR043135">
    <property type="entry name" value="Fur_C"/>
</dbReference>
<comment type="similarity">
    <text evidence="1">Belongs to the Fur family.</text>
</comment>
<comment type="caution">
    <text evidence="9">The sequence shown here is derived from an EMBL/GenBank/DDBJ whole genome shotgun (WGS) entry which is preliminary data.</text>
</comment>
<feature type="binding site" evidence="7">
    <location>
        <position position="160"/>
    </location>
    <ligand>
        <name>Zn(2+)</name>
        <dbReference type="ChEBI" id="CHEBI:29105"/>
    </ligand>
</feature>
<dbReference type="PANTHER" id="PTHR33202">
    <property type="entry name" value="ZINC UPTAKE REGULATION PROTEIN"/>
    <property type="match status" value="1"/>
</dbReference>